<dbReference type="Gene3D" id="2.120.10.30">
    <property type="entry name" value="TolB, C-terminal domain"/>
    <property type="match status" value="1"/>
</dbReference>
<dbReference type="SUPFAM" id="SSF46626">
    <property type="entry name" value="Cytochrome c"/>
    <property type="match status" value="1"/>
</dbReference>
<keyword evidence="5" id="KW-0732">Signal</keyword>
<comment type="caution">
    <text evidence="7">The sequence shown here is derived from an EMBL/GenBank/DDBJ whole genome shotgun (WGS) entry which is preliminary data.</text>
</comment>
<keyword evidence="3 4" id="KW-0408">Iron</keyword>
<dbReference type="PROSITE" id="PS51007">
    <property type="entry name" value="CYTC"/>
    <property type="match status" value="1"/>
</dbReference>
<dbReference type="InterPro" id="IPR036909">
    <property type="entry name" value="Cyt_c-like_dom_sf"/>
</dbReference>
<evidence type="ECO:0000256" key="2">
    <source>
        <dbReference type="ARBA" id="ARBA00022723"/>
    </source>
</evidence>
<dbReference type="Gene3D" id="1.25.10.10">
    <property type="entry name" value="Leucine-rich Repeat Variant"/>
    <property type="match status" value="1"/>
</dbReference>
<dbReference type="NCBIfam" id="TIGR02604">
    <property type="entry name" value="Piru_Ver_Nterm"/>
    <property type="match status" value="1"/>
</dbReference>
<protein>
    <submittedName>
        <fullName evidence="7">Membrane-bound dehydrogenase domain protein</fullName>
    </submittedName>
</protein>
<evidence type="ECO:0000256" key="5">
    <source>
        <dbReference type="SAM" id="SignalP"/>
    </source>
</evidence>
<dbReference type="SUPFAM" id="SSF50952">
    <property type="entry name" value="Soluble quinoprotein glucose dehydrogenase"/>
    <property type="match status" value="1"/>
</dbReference>
<keyword evidence="8" id="KW-1185">Reference proteome</keyword>
<dbReference type="GO" id="GO:0020037">
    <property type="term" value="F:heme binding"/>
    <property type="evidence" value="ECO:0007669"/>
    <property type="project" value="InterPro"/>
</dbReference>
<feature type="domain" description="Cytochrome c" evidence="6">
    <location>
        <begin position="893"/>
        <end position="1026"/>
    </location>
</feature>
<dbReference type="InterPro" id="IPR009056">
    <property type="entry name" value="Cyt_c-like_dom"/>
</dbReference>
<evidence type="ECO:0000256" key="3">
    <source>
        <dbReference type="ARBA" id="ARBA00023004"/>
    </source>
</evidence>
<feature type="signal peptide" evidence="5">
    <location>
        <begin position="1"/>
        <end position="26"/>
    </location>
</feature>
<dbReference type="PANTHER" id="PTHR33546:SF1">
    <property type="entry name" value="LARGE, MULTIFUNCTIONAL SECRETED PROTEIN"/>
    <property type="match status" value="1"/>
</dbReference>
<dbReference type="InterPro" id="IPR013427">
    <property type="entry name" value="Haem-bd_dom_put"/>
</dbReference>
<evidence type="ECO:0000256" key="4">
    <source>
        <dbReference type="PROSITE-ProRule" id="PRU00433"/>
    </source>
</evidence>
<evidence type="ECO:0000256" key="1">
    <source>
        <dbReference type="ARBA" id="ARBA00022617"/>
    </source>
</evidence>
<feature type="chain" id="PRO_5002893339" evidence="5">
    <location>
        <begin position="27"/>
        <end position="1027"/>
    </location>
</feature>
<keyword evidence="1 4" id="KW-0349">Heme</keyword>
<dbReference type="InterPro" id="IPR016024">
    <property type="entry name" value="ARM-type_fold"/>
</dbReference>
<evidence type="ECO:0000313" key="8">
    <source>
        <dbReference type="Proteomes" id="UP000003688"/>
    </source>
</evidence>
<proteinExistence type="predicted"/>
<dbReference type="GO" id="GO:0046872">
    <property type="term" value="F:metal ion binding"/>
    <property type="evidence" value="ECO:0007669"/>
    <property type="project" value="UniProtKB-KW"/>
</dbReference>
<dbReference type="Proteomes" id="UP000003688">
    <property type="component" value="Unassembled WGS sequence"/>
</dbReference>
<sequence precursor="true">MYDACYSRMKHLFCLVVFLFVGKLLAAESPSTNSLSNTNIPVAATNEVNSTNAPPGTNQPMAVTNAVKSTNPPVREAKPQPELAKLFRVKPGFRVEMVADETMVASPIAMALDESGRLFVVESSEDPRLGGNQKGLVRVLEDSDGDGVFKTSRVFADDLDRPASIICYSGGVFVGTAGQIIFLKDTKGEGVADARRVVYKGFNAGTNRLSNAVLFNGFGWGLDNRIHCTTEGQGGDIVSGTPPNTQSIVLKEGNFSFDPRTSQLFVENGSSQLGICFDNRGRRFVSYATAPMLLLMYEEKFALRNPYYEMPGPILDVAGGGTADWLYAIQSARAASVPTRPGFRRSLPARTLRGGTERGIAHFTSAGGTTIYRGNLYGDPYVGDAFMADAAGAVVHHEKLVEEGVEMVAGRLADEAGTEFLSGKPGLFRPRQVIAGPDGAIYIADMGAEFSGASDKAGATPGLATVKGHGHIYRIVPVSFKQPKSADLAKAGGTNLVAALMSPNGWYRDTAARLLYERQDKKAIAPLAQTIYSPVVPPLGRMSALHVLDGMNLLVEMHVLKSLEDADDRVREHAVMLAYKFVPPDGSASPVMWTQLTKLGNDPSPLVRYQLAFALGPIRNNGRNQLLVNLLKADLGSKWMQAAVMTSLTQDAVEVFGLVINDPAFRNNPGGRDFLRLMFRMLAARNEAAEVRQVIELLRNLPEPENFALLREFGDELRCSRNSLLAADANVGALLARARVVALDATMAENRRVQAILFLQEGTAAQSEAALIDRLDLLEVAQVQSAALITLARFSSLRIGQTIVQRWPLFRPYAHKDAIVALLSRPEWTQLLLSAIENRSIAASELSSTEALFLLGHPDQNIRGRAERLFVLPDRAQRQQVAAEILPVAQLVGNALQGQVIFLDRCATCHRLGRDGNQGGMDLAEAASWPKERLVTKIVNPNLDVNKQGMLQFVPLLDGEMLTGFTMHQDARSITLCQENGVNRLLPRFNIQAIQELGVSAMPDGLEGGLNRQQIADLIQYLVVAPR</sequence>
<name>B9XNZ6_PEDPL</name>
<dbReference type="NCBIfam" id="TIGR02603">
    <property type="entry name" value="CxxCH_TIGR02603"/>
    <property type="match status" value="1"/>
</dbReference>
<dbReference type="EMBL" id="ABOX02000043">
    <property type="protein sequence ID" value="EEF58462.1"/>
    <property type="molecule type" value="Genomic_DNA"/>
</dbReference>
<dbReference type="Gene3D" id="1.10.760.10">
    <property type="entry name" value="Cytochrome c-like domain"/>
    <property type="match status" value="1"/>
</dbReference>
<organism evidence="7 8">
    <name type="scientific">Pedosphaera parvula (strain Ellin514)</name>
    <dbReference type="NCBI Taxonomy" id="320771"/>
    <lineage>
        <taxon>Bacteria</taxon>
        <taxon>Pseudomonadati</taxon>
        <taxon>Verrucomicrobiota</taxon>
        <taxon>Pedosphaerae</taxon>
        <taxon>Pedosphaerales</taxon>
        <taxon>Pedosphaeraceae</taxon>
        <taxon>Pedosphaera</taxon>
    </lineage>
</organism>
<accession>B9XNZ6</accession>
<reference evidence="7 8" key="1">
    <citation type="journal article" date="2011" name="J. Bacteriol.">
        <title>Genome sequence of 'Pedosphaera parvula' Ellin514, an aerobic Verrucomicrobial isolate from pasture soil.</title>
        <authorList>
            <person name="Kant R."/>
            <person name="van Passel M.W."/>
            <person name="Sangwan P."/>
            <person name="Palva A."/>
            <person name="Lucas S."/>
            <person name="Copeland A."/>
            <person name="Lapidus A."/>
            <person name="Glavina Del Rio T."/>
            <person name="Dalin E."/>
            <person name="Tice H."/>
            <person name="Bruce D."/>
            <person name="Goodwin L."/>
            <person name="Pitluck S."/>
            <person name="Chertkov O."/>
            <person name="Larimer F.W."/>
            <person name="Land M.L."/>
            <person name="Hauser L."/>
            <person name="Brettin T.S."/>
            <person name="Detter J.C."/>
            <person name="Han S."/>
            <person name="de Vos W.M."/>
            <person name="Janssen P.H."/>
            <person name="Smidt H."/>
        </authorList>
    </citation>
    <scope>NUCLEOTIDE SEQUENCE [LARGE SCALE GENOMIC DNA]</scope>
    <source>
        <strain evidence="7 8">Ellin514</strain>
    </source>
</reference>
<gene>
    <name evidence="7" type="ORF">Cflav_PD1085</name>
</gene>
<evidence type="ECO:0000259" key="6">
    <source>
        <dbReference type="PROSITE" id="PS51007"/>
    </source>
</evidence>
<dbReference type="InterPro" id="IPR011041">
    <property type="entry name" value="Quinoprot_gluc/sorb_DH_b-prop"/>
</dbReference>
<dbReference type="PANTHER" id="PTHR33546">
    <property type="entry name" value="LARGE, MULTIFUNCTIONAL SECRETED PROTEIN-RELATED"/>
    <property type="match status" value="1"/>
</dbReference>
<dbReference type="InterPro" id="IPR013428">
    <property type="entry name" value="Membrane-bound_put_N"/>
</dbReference>
<dbReference type="InterPro" id="IPR011989">
    <property type="entry name" value="ARM-like"/>
</dbReference>
<dbReference type="InterPro" id="IPR011042">
    <property type="entry name" value="6-blade_b-propeller_TolB-like"/>
</dbReference>
<evidence type="ECO:0000313" key="7">
    <source>
        <dbReference type="EMBL" id="EEF58462.1"/>
    </source>
</evidence>
<keyword evidence="2 4" id="KW-0479">Metal-binding</keyword>
<dbReference type="AlphaFoldDB" id="B9XNZ6"/>
<dbReference type="SUPFAM" id="SSF48371">
    <property type="entry name" value="ARM repeat"/>
    <property type="match status" value="1"/>
</dbReference>
<dbReference type="STRING" id="320771.Cflav_PD1085"/>
<dbReference type="Pfam" id="PF23500">
    <property type="entry name" value="DUF7133"/>
    <property type="match status" value="1"/>
</dbReference>
<dbReference type="InterPro" id="IPR055557">
    <property type="entry name" value="DUF7133"/>
</dbReference>
<dbReference type="GO" id="GO:0009055">
    <property type="term" value="F:electron transfer activity"/>
    <property type="evidence" value="ECO:0007669"/>
    <property type="project" value="InterPro"/>
</dbReference>